<keyword evidence="1" id="KW-0175">Coiled coil</keyword>
<proteinExistence type="predicted"/>
<organism evidence="3">
    <name type="scientific">Bactrocera tryoni</name>
    <name type="common">Queensland fruit fly</name>
    <name type="synonym">Tephritis tryoni</name>
    <dbReference type="NCBI Taxonomy" id="59916"/>
    <lineage>
        <taxon>Eukaryota</taxon>
        <taxon>Metazoa</taxon>
        <taxon>Ecdysozoa</taxon>
        <taxon>Arthropoda</taxon>
        <taxon>Hexapoda</taxon>
        <taxon>Insecta</taxon>
        <taxon>Pterygota</taxon>
        <taxon>Neoptera</taxon>
        <taxon>Endopterygota</taxon>
        <taxon>Diptera</taxon>
        <taxon>Brachycera</taxon>
        <taxon>Muscomorpha</taxon>
        <taxon>Tephritoidea</taxon>
        <taxon>Tephritidae</taxon>
        <taxon>Bactrocera</taxon>
        <taxon>Bactrocera</taxon>
    </lineage>
</organism>
<accession>A0A142LX26</accession>
<dbReference type="PANTHER" id="PTHR36688:SF2">
    <property type="entry name" value="ENDONUCLEASE_EXONUCLEASE_PHOSPHATASE DOMAIN-CONTAINING PROTEIN"/>
    <property type="match status" value="1"/>
</dbReference>
<feature type="coiled-coil region" evidence="1">
    <location>
        <begin position="294"/>
        <end position="347"/>
    </location>
</feature>
<dbReference type="Pfam" id="PF00078">
    <property type="entry name" value="RVT_1"/>
    <property type="match status" value="1"/>
</dbReference>
<dbReference type="AlphaFoldDB" id="A0A142LX26"/>
<dbReference type="InterPro" id="IPR052560">
    <property type="entry name" value="RdDP_mobile_element"/>
</dbReference>
<dbReference type="CDD" id="cd01650">
    <property type="entry name" value="RT_nLTR_like"/>
    <property type="match status" value="1"/>
</dbReference>
<dbReference type="SUPFAM" id="SSF56219">
    <property type="entry name" value="DNase I-like"/>
    <property type="match status" value="1"/>
</dbReference>
<reference evidence="3" key="1">
    <citation type="journal article" date="2014" name="BMC Genomics">
        <title>The draft genome of the pest tephritid fruit fly Bactrocera tryoni: resources for the genomic analysis of hybridising species.</title>
        <authorList>
            <person name="Gilchrist A.S."/>
            <person name="Shearman D.C."/>
            <person name="Frommer M."/>
            <person name="Raphael K.A."/>
            <person name="Deshpande N.P."/>
            <person name="Wilkins M.R."/>
            <person name="Sherwin W.B."/>
            <person name="Sved J.A."/>
        </authorList>
    </citation>
    <scope>NUCLEOTIDE SEQUENCE</scope>
</reference>
<dbReference type="Pfam" id="PF03372">
    <property type="entry name" value="Exo_endo_phos"/>
    <property type="match status" value="1"/>
</dbReference>
<dbReference type="GO" id="GO:0071897">
    <property type="term" value="P:DNA biosynthetic process"/>
    <property type="evidence" value="ECO:0007669"/>
    <property type="project" value="UniProtKB-ARBA"/>
</dbReference>
<evidence type="ECO:0000259" key="2">
    <source>
        <dbReference type="PROSITE" id="PS50878"/>
    </source>
</evidence>
<dbReference type="Gene3D" id="3.60.10.10">
    <property type="entry name" value="Endonuclease/exonuclease/phosphatase"/>
    <property type="match status" value="1"/>
</dbReference>
<sequence>MSVLNICLWNANGVNQHKLELIRFLDENNIDVMLLSETHLTNKNNFFIPGFRLYVTNHPDGKAHGGTAVLVRKRLNHHTLESYATAQLQATTITIKNRCGDLNLTAIYCPPRFKITDIQFKDFFGTLGQRFLAGGDYNAKHTYWGSRLINPKGRQLYHTIINRHNNLDIISPGKPTYWPSDRNKIPDLIDFAVIKNIDKSHITADTCTDLSSDHSPVLIKLCEQPIFVNPKVGLTSYKTNWLKYKKYVSSHINIEYKINTGRDIDESIRELNDIITSAAVLATPNKNYKPLGFRKISNREIEKLVNEKRRARREWQINRSPSTQLQLKSAVRKLKKALKREEEFNTEMYIKKLCPNSNKQNSLWKAQKSMKPPTDSNMPIRDLGGNWARSDEEKANCFANHLEKVFQPNLPKNNFKLSILPNTAKESLESFKTSPSEIIGIIKELNPKKSPGHDNITPKMLIELPNIAVEVLSLLFNAILSFGYYPISWKKSQIILIDKPGKDLTQPSSYRPISLLPCLSKIFEKVLLSKMSPFLHENNIIPTHQFGFREKHSTIEQVNRITNEIRKAFEHREYCSAIFLDVAQAFDKVWHEGLLYKIKKILPLELYKTLESYLKNRQFMVKVGDFISDERQIRAGVPQGSVLGPTLYIIYTADLPTANNVLTSTFADDTAIVSRNKCHILASRILAEHLSSVEEWLANWRINVNEQKCKHVTFSLRPKMCPAVKINNILVPQANEVTYLGIHLDRRLTWRKHISSKITCMKIRAANLNWLLNKNSKLSLDNKVLLYNAVIKPIWMYGIQLWGTTCATNIDIIQRFQSKMLRTITCSPWYMRNENIHKDLGIPMVKKEVEDSRIKYISKLRDHPNPLANALVHSCDQTRLKRRDMPAY</sequence>
<dbReference type="PROSITE" id="PS50878">
    <property type="entry name" value="RT_POL"/>
    <property type="match status" value="1"/>
</dbReference>
<protein>
    <recommendedName>
        <fullName evidence="2">Reverse transcriptase domain-containing protein</fullName>
    </recommendedName>
</protein>
<reference evidence="3" key="2">
    <citation type="submission" date="2016-01" db="EMBL/GenBank/DDBJ databases">
        <authorList>
            <person name="Oliw E.H."/>
        </authorList>
    </citation>
    <scope>NUCLEOTIDE SEQUENCE</scope>
</reference>
<dbReference type="InterPro" id="IPR036691">
    <property type="entry name" value="Endo/exonu/phosph_ase_sf"/>
</dbReference>
<dbReference type="GO" id="GO:0003824">
    <property type="term" value="F:catalytic activity"/>
    <property type="evidence" value="ECO:0007669"/>
    <property type="project" value="InterPro"/>
</dbReference>
<dbReference type="OrthoDB" id="8036339at2759"/>
<feature type="domain" description="Reverse transcriptase" evidence="2">
    <location>
        <begin position="478"/>
        <end position="744"/>
    </location>
</feature>
<evidence type="ECO:0000313" key="3">
    <source>
        <dbReference type="EMBL" id="AMS38352.1"/>
    </source>
</evidence>
<dbReference type="InterPro" id="IPR005135">
    <property type="entry name" value="Endo/exonuclease/phosphatase"/>
</dbReference>
<dbReference type="EMBL" id="KU543673">
    <property type="protein sequence ID" value="AMS38352.1"/>
    <property type="molecule type" value="Genomic_DNA"/>
</dbReference>
<evidence type="ECO:0000256" key="1">
    <source>
        <dbReference type="SAM" id="Coils"/>
    </source>
</evidence>
<dbReference type="InterPro" id="IPR043502">
    <property type="entry name" value="DNA/RNA_pol_sf"/>
</dbReference>
<name>A0A142LX26_BACRY</name>
<dbReference type="InterPro" id="IPR000477">
    <property type="entry name" value="RT_dom"/>
</dbReference>
<dbReference type="PANTHER" id="PTHR36688">
    <property type="entry name" value="ENDO/EXONUCLEASE/PHOSPHATASE DOMAIN-CONTAINING PROTEIN"/>
    <property type="match status" value="1"/>
</dbReference>
<dbReference type="SUPFAM" id="SSF56672">
    <property type="entry name" value="DNA/RNA polymerases"/>
    <property type="match status" value="1"/>
</dbReference>